<proteinExistence type="predicted"/>
<evidence type="ECO:0000313" key="2">
    <source>
        <dbReference type="Proteomes" id="UP001501599"/>
    </source>
</evidence>
<organism evidence="1 2">
    <name type="scientific">Agrococcus versicolor</name>
    <dbReference type="NCBI Taxonomy" id="501482"/>
    <lineage>
        <taxon>Bacteria</taxon>
        <taxon>Bacillati</taxon>
        <taxon>Actinomycetota</taxon>
        <taxon>Actinomycetes</taxon>
        <taxon>Micrococcales</taxon>
        <taxon>Microbacteriaceae</taxon>
        <taxon>Agrococcus</taxon>
    </lineage>
</organism>
<evidence type="ECO:0000313" key="1">
    <source>
        <dbReference type="EMBL" id="GAA2174855.1"/>
    </source>
</evidence>
<protein>
    <submittedName>
        <fullName evidence="1">Uncharacterized protein</fullName>
    </submittedName>
</protein>
<dbReference type="EMBL" id="BAAAQT010000006">
    <property type="protein sequence ID" value="GAA2174855.1"/>
    <property type="molecule type" value="Genomic_DNA"/>
</dbReference>
<comment type="caution">
    <text evidence="1">The sequence shown here is derived from an EMBL/GenBank/DDBJ whole genome shotgun (WGS) entry which is preliminary data.</text>
</comment>
<reference evidence="1 2" key="1">
    <citation type="journal article" date="2019" name="Int. J. Syst. Evol. Microbiol.">
        <title>The Global Catalogue of Microorganisms (GCM) 10K type strain sequencing project: providing services to taxonomists for standard genome sequencing and annotation.</title>
        <authorList>
            <consortium name="The Broad Institute Genomics Platform"/>
            <consortium name="The Broad Institute Genome Sequencing Center for Infectious Disease"/>
            <person name="Wu L."/>
            <person name="Ma J."/>
        </authorList>
    </citation>
    <scope>NUCLEOTIDE SEQUENCE [LARGE SCALE GENOMIC DNA]</scope>
    <source>
        <strain evidence="1 2">JCM 16026</strain>
    </source>
</reference>
<sequence>MEFGLVFSEPDRSGDVERGVIVTFDDGTGWAGAALVMFGGLNHRCGDGSTTYGSLERTGVEVAPRHLWGPIAATLIPEQPTDYFLCDAMGERTPGRTVLSANEAAVEGDDWISGQVATSPLLRYRWRTEERDPELDSVLERIRDAEDVDAVALARSLQRRELGRWSKKFGTRGGWAASAVRNLCIETSTVAFHDQQRQDEASIGWDSPNELRRIASSMLGGPLYIPGSWAPGLDRILARLDESPSVSSP</sequence>
<gene>
    <name evidence="1" type="ORF">GCM10009846_22410</name>
</gene>
<keyword evidence="2" id="KW-1185">Reference proteome</keyword>
<name>A0ABN3AUV7_9MICO</name>
<accession>A0ABN3AUV7</accession>
<dbReference type="Proteomes" id="UP001501599">
    <property type="component" value="Unassembled WGS sequence"/>
</dbReference>